<proteinExistence type="predicted"/>
<evidence type="ECO:0000256" key="1">
    <source>
        <dbReference type="SAM" id="MobiDB-lite"/>
    </source>
</evidence>
<dbReference type="EMBL" id="CAIIXF020000009">
    <property type="protein sequence ID" value="CAH1793980.1"/>
    <property type="molecule type" value="Genomic_DNA"/>
</dbReference>
<feature type="compositionally biased region" description="Basic and acidic residues" evidence="1">
    <location>
        <begin position="152"/>
        <end position="162"/>
    </location>
</feature>
<evidence type="ECO:0000259" key="2">
    <source>
        <dbReference type="PROSITE" id="PS00028"/>
    </source>
</evidence>
<dbReference type="PROSITE" id="PS00028">
    <property type="entry name" value="ZINC_FINGER_C2H2_1"/>
    <property type="match status" value="1"/>
</dbReference>
<dbReference type="Proteomes" id="UP000749559">
    <property type="component" value="Unassembled WGS sequence"/>
</dbReference>
<name>A0A8S4PLB2_OWEFU</name>
<protein>
    <recommendedName>
        <fullName evidence="2">C2H2-type domain-containing protein</fullName>
    </recommendedName>
</protein>
<feature type="non-terminal residue" evidence="3">
    <location>
        <position position="1"/>
    </location>
</feature>
<feature type="compositionally biased region" description="Acidic residues" evidence="1">
    <location>
        <begin position="37"/>
        <end position="69"/>
    </location>
</feature>
<sequence length="209" mass="24047">MDGDNCEDIKPNSYDTSNKGDISKGHEIKTELRDSSDSAEEYDDEHNDDDDEYDDEYDEYNVEEDDSDSDILSTDSGSDYTFQDDKKDIDWTPDFKEPLSSIQTKSKKIAETADVISSNDDTSSDDSGDNDRSTRRHAKKTTTKTTTNGNERQSESRPHKTWREKYIDQAIGEFKCPNCQNILETKFKVREHVEAKHDQFMCPLCDQCF</sequence>
<evidence type="ECO:0000313" key="3">
    <source>
        <dbReference type="EMBL" id="CAH1793980.1"/>
    </source>
</evidence>
<gene>
    <name evidence="3" type="ORF">OFUS_LOCUS18755</name>
</gene>
<organism evidence="3 4">
    <name type="scientific">Owenia fusiformis</name>
    <name type="common">Polychaete worm</name>
    <dbReference type="NCBI Taxonomy" id="6347"/>
    <lineage>
        <taxon>Eukaryota</taxon>
        <taxon>Metazoa</taxon>
        <taxon>Spiralia</taxon>
        <taxon>Lophotrochozoa</taxon>
        <taxon>Annelida</taxon>
        <taxon>Polychaeta</taxon>
        <taxon>Sedentaria</taxon>
        <taxon>Canalipalpata</taxon>
        <taxon>Sabellida</taxon>
        <taxon>Oweniida</taxon>
        <taxon>Oweniidae</taxon>
        <taxon>Owenia</taxon>
    </lineage>
</organism>
<feature type="compositionally biased region" description="Low complexity" evidence="1">
    <location>
        <begin position="70"/>
        <end position="79"/>
    </location>
</feature>
<feature type="compositionally biased region" description="Basic and acidic residues" evidence="1">
    <location>
        <begin position="83"/>
        <end position="97"/>
    </location>
</feature>
<evidence type="ECO:0000313" key="4">
    <source>
        <dbReference type="Proteomes" id="UP000749559"/>
    </source>
</evidence>
<keyword evidence="4" id="KW-1185">Reference proteome</keyword>
<feature type="domain" description="C2H2-type" evidence="2">
    <location>
        <begin position="176"/>
        <end position="197"/>
    </location>
</feature>
<reference evidence="3" key="1">
    <citation type="submission" date="2022-03" db="EMBL/GenBank/DDBJ databases">
        <authorList>
            <person name="Martin C."/>
        </authorList>
    </citation>
    <scope>NUCLEOTIDE SEQUENCE</scope>
</reference>
<comment type="caution">
    <text evidence="3">The sequence shown here is derived from an EMBL/GenBank/DDBJ whole genome shotgun (WGS) entry which is preliminary data.</text>
</comment>
<feature type="compositionally biased region" description="Basic and acidic residues" evidence="1">
    <location>
        <begin position="21"/>
        <end position="36"/>
    </location>
</feature>
<dbReference type="AlphaFoldDB" id="A0A8S4PLB2"/>
<dbReference type="InterPro" id="IPR013087">
    <property type="entry name" value="Znf_C2H2_type"/>
</dbReference>
<accession>A0A8S4PLB2</accession>
<feature type="region of interest" description="Disordered" evidence="1">
    <location>
        <begin position="1"/>
        <end position="162"/>
    </location>
</feature>